<dbReference type="PANTHER" id="PTHR11927:SF9">
    <property type="entry name" value="L-FUCOSYLTRANSFERASE"/>
    <property type="match status" value="1"/>
</dbReference>
<dbReference type="RefSeq" id="WP_144248335.1">
    <property type="nucleotide sequence ID" value="NZ_VLPK01000002.1"/>
</dbReference>
<keyword evidence="1 3" id="KW-0328">Glycosyltransferase</keyword>
<dbReference type="GO" id="GO:0016020">
    <property type="term" value="C:membrane"/>
    <property type="evidence" value="ECO:0007669"/>
    <property type="project" value="InterPro"/>
</dbReference>
<gene>
    <name evidence="3" type="ORF">FO440_11090</name>
</gene>
<evidence type="ECO:0000313" key="3">
    <source>
        <dbReference type="EMBL" id="TSJ40297.1"/>
    </source>
</evidence>
<reference evidence="3 4" key="1">
    <citation type="submission" date="2019-07" db="EMBL/GenBank/DDBJ databases">
        <authorList>
            <person name="Huq M.A."/>
        </authorList>
    </citation>
    <scope>NUCLEOTIDE SEQUENCE [LARGE SCALE GENOMIC DNA]</scope>
    <source>
        <strain evidence="3 4">MAH-19</strain>
    </source>
</reference>
<dbReference type="GO" id="GO:0005975">
    <property type="term" value="P:carbohydrate metabolic process"/>
    <property type="evidence" value="ECO:0007669"/>
    <property type="project" value="InterPro"/>
</dbReference>
<dbReference type="GO" id="GO:0008107">
    <property type="term" value="F:galactoside 2-alpha-L-fucosyltransferase activity"/>
    <property type="evidence" value="ECO:0007669"/>
    <property type="project" value="InterPro"/>
</dbReference>
<protein>
    <submittedName>
        <fullName evidence="3">Alpha-1,2-fucosyltransferase</fullName>
    </submittedName>
</protein>
<dbReference type="AlphaFoldDB" id="A0A556MK68"/>
<accession>A0A556MK68</accession>
<name>A0A556MK68_9SPHI</name>
<comment type="caution">
    <text evidence="3">The sequence shown here is derived from an EMBL/GenBank/DDBJ whole genome shotgun (WGS) entry which is preliminary data.</text>
</comment>
<proteinExistence type="predicted"/>
<dbReference type="EMBL" id="VLPK01000002">
    <property type="protein sequence ID" value="TSJ40297.1"/>
    <property type="molecule type" value="Genomic_DNA"/>
</dbReference>
<organism evidence="3 4">
    <name type="scientific">Mucilaginibacter corticis</name>
    <dbReference type="NCBI Taxonomy" id="2597670"/>
    <lineage>
        <taxon>Bacteria</taxon>
        <taxon>Pseudomonadati</taxon>
        <taxon>Bacteroidota</taxon>
        <taxon>Sphingobacteriia</taxon>
        <taxon>Sphingobacteriales</taxon>
        <taxon>Sphingobacteriaceae</taxon>
        <taxon>Mucilaginibacter</taxon>
    </lineage>
</organism>
<dbReference type="OrthoDB" id="9794601at2"/>
<keyword evidence="2 3" id="KW-0808">Transferase</keyword>
<sequence length="294" mass="34157">MIVVKIVGGLGNQLFQYSFGKAIEAHTGLQVYYDVDDFNGKYTLHKISLQHFNVNIHKASIKDIQQLSSIYNKAKYKLYRITKGGVINKKALNLYREEGTLYDADVFSLSYDNIYFDGYWQSEKYFRSIRKLLQQELIITTAPSQANQAVIDKINSCNAVSLHIRRGDYVTNIVSNEIYSTCSLGYYELAFNYISEKVSNPIFFIFSDDINWAKNNLDSKYQMEFVDLNDADHNYEDMRLMSYCKHNIIANSTFSWWGAWLNNNDNKIVVAPKKWFNIDSRSSVDLIPESWIVF</sequence>
<dbReference type="InterPro" id="IPR002516">
    <property type="entry name" value="Glyco_trans_11"/>
</dbReference>
<dbReference type="CDD" id="cd11301">
    <property type="entry name" value="Fut1_Fut2_like"/>
    <property type="match status" value="1"/>
</dbReference>
<keyword evidence="4" id="KW-1185">Reference proteome</keyword>
<evidence type="ECO:0000313" key="4">
    <source>
        <dbReference type="Proteomes" id="UP000318733"/>
    </source>
</evidence>
<evidence type="ECO:0000256" key="2">
    <source>
        <dbReference type="ARBA" id="ARBA00022679"/>
    </source>
</evidence>
<evidence type="ECO:0000256" key="1">
    <source>
        <dbReference type="ARBA" id="ARBA00022676"/>
    </source>
</evidence>
<dbReference type="Pfam" id="PF01531">
    <property type="entry name" value="Glyco_transf_11"/>
    <property type="match status" value="1"/>
</dbReference>
<dbReference type="Proteomes" id="UP000318733">
    <property type="component" value="Unassembled WGS sequence"/>
</dbReference>
<dbReference type="PANTHER" id="PTHR11927">
    <property type="entry name" value="GALACTOSIDE 2-L-FUCOSYLTRANSFERASE"/>
    <property type="match status" value="1"/>
</dbReference>